<evidence type="ECO:0000313" key="1">
    <source>
        <dbReference type="EMBL" id="OWZ09423.1"/>
    </source>
</evidence>
<keyword evidence="2" id="KW-1185">Reference proteome</keyword>
<protein>
    <submittedName>
        <fullName evidence="1">Uncharacterized protein</fullName>
    </submittedName>
</protein>
<dbReference type="Proteomes" id="UP000198211">
    <property type="component" value="Unassembled WGS sequence"/>
</dbReference>
<organism evidence="1 2">
    <name type="scientific">Phytophthora megakarya</name>
    <dbReference type="NCBI Taxonomy" id="4795"/>
    <lineage>
        <taxon>Eukaryota</taxon>
        <taxon>Sar</taxon>
        <taxon>Stramenopiles</taxon>
        <taxon>Oomycota</taxon>
        <taxon>Peronosporomycetes</taxon>
        <taxon>Peronosporales</taxon>
        <taxon>Peronosporaceae</taxon>
        <taxon>Phytophthora</taxon>
    </lineage>
</organism>
<accession>A0A225VVG8</accession>
<dbReference type="EMBL" id="NBNE01002798">
    <property type="protein sequence ID" value="OWZ09423.1"/>
    <property type="molecule type" value="Genomic_DNA"/>
</dbReference>
<comment type="caution">
    <text evidence="1">The sequence shown here is derived from an EMBL/GenBank/DDBJ whole genome shotgun (WGS) entry which is preliminary data.</text>
</comment>
<sequence>MGVSRRKDDDNQPEMSLRLVVLTTMIQEQRVKHDYYWIGLYADGKKHMKSCLDYSSSKSLPQLKGYSPGNVLAERPFQVVAMAFVIPLPRPVEGTLSYCYGSARLLGS</sequence>
<evidence type="ECO:0000313" key="2">
    <source>
        <dbReference type="Proteomes" id="UP000198211"/>
    </source>
</evidence>
<name>A0A225VVG8_9STRA</name>
<gene>
    <name evidence="1" type="ORF">PHMEG_00017878</name>
</gene>
<proteinExistence type="predicted"/>
<reference evidence="2" key="1">
    <citation type="submission" date="2017-03" db="EMBL/GenBank/DDBJ databases">
        <title>Phytopthora megakarya and P. palmivora, two closely related causual agents of cacao black pod achieved similar genome size and gene model numbers by different mechanisms.</title>
        <authorList>
            <person name="Ali S."/>
            <person name="Shao J."/>
            <person name="Larry D.J."/>
            <person name="Kronmiller B."/>
            <person name="Shen D."/>
            <person name="Strem M.D."/>
            <person name="Melnick R.L."/>
            <person name="Guiltinan M.J."/>
            <person name="Tyler B.M."/>
            <person name="Meinhardt L.W."/>
            <person name="Bailey B.A."/>
        </authorList>
    </citation>
    <scope>NUCLEOTIDE SEQUENCE [LARGE SCALE GENOMIC DNA]</scope>
    <source>
        <strain evidence="2">zdho120</strain>
    </source>
</reference>
<dbReference type="AlphaFoldDB" id="A0A225VVG8"/>